<keyword evidence="4" id="KW-1185">Reference proteome</keyword>
<protein>
    <submittedName>
        <fullName evidence="3">Unnamed protein product</fullName>
    </submittedName>
</protein>
<name>A0A9W7CZS5_9STRA</name>
<feature type="transmembrane region" description="Helical" evidence="2">
    <location>
        <begin position="35"/>
        <end position="62"/>
    </location>
</feature>
<keyword evidence="2" id="KW-1133">Transmembrane helix</keyword>
<accession>A0A9W7CZS5</accession>
<feature type="transmembrane region" description="Helical" evidence="2">
    <location>
        <begin position="82"/>
        <end position="104"/>
    </location>
</feature>
<comment type="caution">
    <text evidence="3">The sequence shown here is derived from an EMBL/GenBank/DDBJ whole genome shotgun (WGS) entry which is preliminary data.</text>
</comment>
<dbReference type="Gene3D" id="3.80.10.10">
    <property type="entry name" value="Ribonuclease Inhibitor"/>
    <property type="match status" value="1"/>
</dbReference>
<feature type="compositionally biased region" description="Polar residues" evidence="1">
    <location>
        <begin position="1"/>
        <end position="15"/>
    </location>
</feature>
<dbReference type="EMBL" id="BSXT01002798">
    <property type="protein sequence ID" value="GMF50979.1"/>
    <property type="molecule type" value="Genomic_DNA"/>
</dbReference>
<proteinExistence type="predicted"/>
<gene>
    <name evidence="3" type="ORF">Pfra01_002047800</name>
</gene>
<organism evidence="3 4">
    <name type="scientific">Phytophthora fragariaefolia</name>
    <dbReference type="NCBI Taxonomy" id="1490495"/>
    <lineage>
        <taxon>Eukaryota</taxon>
        <taxon>Sar</taxon>
        <taxon>Stramenopiles</taxon>
        <taxon>Oomycota</taxon>
        <taxon>Peronosporomycetes</taxon>
        <taxon>Peronosporales</taxon>
        <taxon>Peronosporaceae</taxon>
        <taxon>Phytophthora</taxon>
    </lineage>
</organism>
<dbReference type="AlphaFoldDB" id="A0A9W7CZS5"/>
<evidence type="ECO:0000313" key="4">
    <source>
        <dbReference type="Proteomes" id="UP001165121"/>
    </source>
</evidence>
<feature type="transmembrane region" description="Helical" evidence="2">
    <location>
        <begin position="395"/>
        <end position="415"/>
    </location>
</feature>
<sequence length="719" mass="81137">MSTRRVTPSSISSPRGQDIPPPQAILGKVSRHQYVALWTFTMVLHALCAVFLLACAKLYWLMENEYLVYFATLLAPARDRHFQAMGTFLGVLGAAHALQLLMHLGSTIIARRLRVRPMNIGSDGMSLVSLVFYVFGRFVAWVVRCWRISWHHGRRSQVRRRLTSMHREAANKDEAYRCIFAIRKTLEIATQVPNAYLYSILIARPWINHAKVALLVTNCWSALIIYRMLIRESLDRRTGSTILSTSRPLVHFLAVVVDTMLAVSTGILLPGAIFIPYALVFDFKNLDFPASILYGDRSFPDLILENRAFFAISWENAVMKSVPHLSALLCLIAIASMLDSTTEPEASFHDDCATPSLVQNNHYRKPSVLIVSYRALVKASHDVLKARLLRSVQRVVIPFLFLATGVVVLVLHFMAQFDPVYGNIDEISSFCLVRTHPWLAANVSCAVVKYNCYREGVSSPSFTALDFLEREAVRSLIFLHCPGFIMPPIIREFSYLMSVELWNTTLVSWGEEEALSATLHPRMIMMVFSFVNLTALPDGILKPPLPEQLIDLEFIHTNLTTIPDEIEDSWGNVQLLYIEHSQLNQFPDVLMRLPALAELSLIANKIETMPDDVLLTAASTYFYDLALSKNPLQKLPEARSDNFYVSYLALEFTQLTELPGWTDVNVWDSVSLGGSPFCEAANVGLPNDFLCGKDSNSWDPLGEERYPTQFVEPYRSLDS</sequence>
<dbReference type="OrthoDB" id="70344at2759"/>
<dbReference type="SUPFAM" id="SSF52058">
    <property type="entry name" value="L domain-like"/>
    <property type="match status" value="1"/>
</dbReference>
<evidence type="ECO:0000256" key="2">
    <source>
        <dbReference type="SAM" id="Phobius"/>
    </source>
</evidence>
<feature type="transmembrane region" description="Helical" evidence="2">
    <location>
        <begin position="125"/>
        <end position="143"/>
    </location>
</feature>
<feature type="transmembrane region" description="Helical" evidence="2">
    <location>
        <begin position="206"/>
        <end position="229"/>
    </location>
</feature>
<reference evidence="3" key="1">
    <citation type="submission" date="2023-04" db="EMBL/GenBank/DDBJ databases">
        <title>Phytophthora fragariaefolia NBRC 109709.</title>
        <authorList>
            <person name="Ichikawa N."/>
            <person name="Sato H."/>
            <person name="Tonouchi N."/>
        </authorList>
    </citation>
    <scope>NUCLEOTIDE SEQUENCE</scope>
    <source>
        <strain evidence="3">NBRC 109709</strain>
    </source>
</reference>
<feature type="region of interest" description="Disordered" evidence="1">
    <location>
        <begin position="1"/>
        <end position="20"/>
    </location>
</feature>
<dbReference type="Proteomes" id="UP001165121">
    <property type="component" value="Unassembled WGS sequence"/>
</dbReference>
<keyword evidence="2" id="KW-0472">Membrane</keyword>
<dbReference type="InterPro" id="IPR032675">
    <property type="entry name" value="LRR_dom_sf"/>
</dbReference>
<keyword evidence="2" id="KW-0812">Transmembrane</keyword>
<evidence type="ECO:0000313" key="3">
    <source>
        <dbReference type="EMBL" id="GMF50979.1"/>
    </source>
</evidence>
<feature type="transmembrane region" description="Helical" evidence="2">
    <location>
        <begin position="249"/>
        <end position="279"/>
    </location>
</feature>
<evidence type="ECO:0000256" key="1">
    <source>
        <dbReference type="SAM" id="MobiDB-lite"/>
    </source>
</evidence>